<dbReference type="EMBL" id="JAJCGD010000007">
    <property type="protein sequence ID" value="MCB6827857.1"/>
    <property type="molecule type" value="Genomic_DNA"/>
</dbReference>
<dbReference type="Proteomes" id="UP001198190">
    <property type="component" value="Unassembled WGS sequence"/>
</dbReference>
<reference evidence="3" key="1">
    <citation type="submission" date="2021-10" db="EMBL/GenBank/DDBJ databases">
        <title>Collection of gut derived symbiotic bacterial strains cultured from healthy donors.</title>
        <authorList>
            <person name="Lin H."/>
            <person name="Littmann E."/>
            <person name="Claire K."/>
            <person name="Pamer E."/>
        </authorList>
    </citation>
    <scope>NUCLEOTIDE SEQUENCE</scope>
    <source>
        <strain evidence="3">MSK.7.16</strain>
    </source>
</reference>
<protein>
    <recommendedName>
        <fullName evidence="5">AT hook motif</fullName>
    </recommendedName>
</protein>
<evidence type="ECO:0000313" key="4">
    <source>
        <dbReference type="Proteomes" id="UP001198190"/>
    </source>
</evidence>
<dbReference type="Pfam" id="PF02178">
    <property type="entry name" value="AT_hook"/>
    <property type="match status" value="4"/>
</dbReference>
<evidence type="ECO:0000256" key="2">
    <source>
        <dbReference type="SAM" id="MobiDB-lite"/>
    </source>
</evidence>
<feature type="region of interest" description="Disordered" evidence="2">
    <location>
        <begin position="96"/>
        <end position="161"/>
    </location>
</feature>
<dbReference type="InterPro" id="IPR046929">
    <property type="entry name" value="HTH_Tnp"/>
</dbReference>
<feature type="region of interest" description="Disordered" evidence="2">
    <location>
        <begin position="185"/>
        <end position="214"/>
    </location>
</feature>
<evidence type="ECO:0008006" key="5">
    <source>
        <dbReference type="Google" id="ProtNLM"/>
    </source>
</evidence>
<comment type="caution">
    <text evidence="3">The sequence shown here is derived from an EMBL/GenBank/DDBJ whole genome shotgun (WGS) entry which is preliminary data.</text>
</comment>
<evidence type="ECO:0000313" key="3">
    <source>
        <dbReference type="EMBL" id="MCB6827857.1"/>
    </source>
</evidence>
<dbReference type="PRINTS" id="PR00929">
    <property type="entry name" value="ATHOOK"/>
</dbReference>
<evidence type="ECO:0000256" key="1">
    <source>
        <dbReference type="SAM" id="Coils"/>
    </source>
</evidence>
<feature type="compositionally biased region" description="Basic and acidic residues" evidence="2">
    <location>
        <begin position="185"/>
        <end position="194"/>
    </location>
</feature>
<dbReference type="RefSeq" id="WP_227152753.1">
    <property type="nucleotide sequence ID" value="NZ_JAJCGD010000007.1"/>
</dbReference>
<gene>
    <name evidence="3" type="ORF">LIY65_04050</name>
</gene>
<dbReference type="InterPro" id="IPR017956">
    <property type="entry name" value="AT_hook_DNA-bd_motif"/>
</dbReference>
<feature type="coiled-coil region" evidence="1">
    <location>
        <begin position="287"/>
        <end position="314"/>
    </location>
</feature>
<dbReference type="AlphaFoldDB" id="A0AAW4U425"/>
<dbReference type="SMART" id="SM00384">
    <property type="entry name" value="AT_hook"/>
    <property type="match status" value="4"/>
</dbReference>
<dbReference type="GO" id="GO:0003677">
    <property type="term" value="F:DNA binding"/>
    <property type="evidence" value="ECO:0007669"/>
    <property type="project" value="InterPro"/>
</dbReference>
<organism evidence="3 4">
    <name type="scientific">Megamonas funiformis</name>
    <dbReference type="NCBI Taxonomy" id="437897"/>
    <lineage>
        <taxon>Bacteria</taxon>
        <taxon>Bacillati</taxon>
        <taxon>Bacillota</taxon>
        <taxon>Negativicutes</taxon>
        <taxon>Selenomonadales</taxon>
        <taxon>Selenomonadaceae</taxon>
        <taxon>Megamonas</taxon>
    </lineage>
</organism>
<keyword evidence="1" id="KW-0175">Coiled coil</keyword>
<sequence length="316" mass="36295">MAAKVFTEEQRKILSKNPNVESVEKTRIIYTEAFKSYYVKNYLAGKKPTEIFIEAGFDPSILGNKRIERASARWRKLYADGQLIIDTKENISVETKEEKIMNSEPTKKRRGRPRKNPVVETVVETKKEENTVDMPKKKRGRPRKNPEVVSQVEPTENKAKTVKKRVNKIAAMAQNIKLAEPVVKKEVKEEEAPQKKRRGRPPKNAQKTVETKVETKVEKVETQVKTNEQVAKKRRGRPRKIVQNVDETPVQKKENIEVKPVVKAKEESISKVEKVEKVETVEQANPVAALVKAINRLTREVNSLKRLVAGKKRINY</sequence>
<dbReference type="Pfam" id="PF20310">
    <property type="entry name" value="HTH_Tnp_2"/>
    <property type="match status" value="1"/>
</dbReference>
<name>A0AAW4U425_9FIRM</name>
<proteinExistence type="predicted"/>
<accession>A0AAW4U425</accession>